<proteinExistence type="predicted"/>
<evidence type="ECO:0000313" key="2">
    <source>
        <dbReference type="Proteomes" id="UP000249061"/>
    </source>
</evidence>
<dbReference type="Proteomes" id="UP000249061">
    <property type="component" value="Unassembled WGS sequence"/>
</dbReference>
<organism evidence="1 2">
    <name type="scientific">Archangium gephyra</name>
    <dbReference type="NCBI Taxonomy" id="48"/>
    <lineage>
        <taxon>Bacteria</taxon>
        <taxon>Pseudomonadati</taxon>
        <taxon>Myxococcota</taxon>
        <taxon>Myxococcia</taxon>
        <taxon>Myxococcales</taxon>
        <taxon>Cystobacterineae</taxon>
        <taxon>Archangiaceae</taxon>
        <taxon>Archangium</taxon>
    </lineage>
</organism>
<evidence type="ECO:0000313" key="1">
    <source>
        <dbReference type="EMBL" id="PZR04352.1"/>
    </source>
</evidence>
<protein>
    <submittedName>
        <fullName evidence="1">Uncharacterized protein</fullName>
    </submittedName>
</protein>
<dbReference type="AlphaFoldDB" id="A0A2W5SN42"/>
<comment type="caution">
    <text evidence="1">The sequence shown here is derived from an EMBL/GenBank/DDBJ whole genome shotgun (WGS) entry which is preliminary data.</text>
</comment>
<gene>
    <name evidence="1" type="ORF">DI536_34380</name>
</gene>
<dbReference type="EMBL" id="QFQP01000059">
    <property type="protein sequence ID" value="PZR04352.1"/>
    <property type="molecule type" value="Genomic_DNA"/>
</dbReference>
<accession>A0A2W5SN42</accession>
<sequence>MDAQPFRCLALQLNSGNFYVAWLRRWREKEPHDVVEGSAESTRNEFEFLPSRRLFIHPLHELFFLNAKDLRNSGGLSSREREHIGAPALKLFLCER</sequence>
<reference evidence="1 2" key="1">
    <citation type="submission" date="2017-08" db="EMBL/GenBank/DDBJ databases">
        <title>Infants hospitalized years apart are colonized by the same room-sourced microbial strains.</title>
        <authorList>
            <person name="Brooks B."/>
            <person name="Olm M.R."/>
            <person name="Firek B.A."/>
            <person name="Baker R."/>
            <person name="Thomas B.C."/>
            <person name="Morowitz M.J."/>
            <person name="Banfield J.F."/>
        </authorList>
    </citation>
    <scope>NUCLEOTIDE SEQUENCE [LARGE SCALE GENOMIC DNA]</scope>
    <source>
        <strain evidence="1">S2_003_000_R2_14</strain>
    </source>
</reference>
<name>A0A2W5SN42_9BACT</name>